<evidence type="ECO:0000313" key="1">
    <source>
        <dbReference type="EMBL" id="CEK48179.1"/>
    </source>
</evidence>
<name>A0A0B6XWA0_9EUPU</name>
<dbReference type="EMBL" id="HACG01001314">
    <property type="protein sequence ID" value="CEK48179.1"/>
    <property type="molecule type" value="Transcribed_RNA"/>
</dbReference>
<sequence>KGNEVNPIRKRILSSARQRQAIEGLNTIKYKVESVKLQQLYVWITVSLNETEILHNAPPYILQAIMEAPKNMTESEEEYATSKVNQ</sequence>
<feature type="non-terminal residue" evidence="1">
    <location>
        <position position="86"/>
    </location>
</feature>
<feature type="non-terminal residue" evidence="1">
    <location>
        <position position="1"/>
    </location>
</feature>
<accession>A0A0B6XWA0</accession>
<proteinExistence type="predicted"/>
<gene>
    <name evidence="1" type="primary">ORF3298</name>
</gene>
<dbReference type="Gene3D" id="3.90.550.10">
    <property type="entry name" value="Spore Coat Polysaccharide Biosynthesis Protein SpsA, Chain A"/>
    <property type="match status" value="1"/>
</dbReference>
<reference evidence="1" key="1">
    <citation type="submission" date="2014-12" db="EMBL/GenBank/DDBJ databases">
        <title>Insight into the proteome of Arion vulgaris.</title>
        <authorList>
            <person name="Aradska J."/>
            <person name="Bulat T."/>
            <person name="Smidak R."/>
            <person name="Sarate P."/>
            <person name="Gangsoo J."/>
            <person name="Sialana F."/>
            <person name="Bilban M."/>
            <person name="Lubec G."/>
        </authorList>
    </citation>
    <scope>NUCLEOTIDE SEQUENCE</scope>
    <source>
        <tissue evidence="1">Skin</tissue>
    </source>
</reference>
<dbReference type="AlphaFoldDB" id="A0A0B6XWA0"/>
<organism evidence="1">
    <name type="scientific">Arion vulgaris</name>
    <dbReference type="NCBI Taxonomy" id="1028688"/>
    <lineage>
        <taxon>Eukaryota</taxon>
        <taxon>Metazoa</taxon>
        <taxon>Spiralia</taxon>
        <taxon>Lophotrochozoa</taxon>
        <taxon>Mollusca</taxon>
        <taxon>Gastropoda</taxon>
        <taxon>Heterobranchia</taxon>
        <taxon>Euthyneura</taxon>
        <taxon>Panpulmonata</taxon>
        <taxon>Eupulmonata</taxon>
        <taxon>Stylommatophora</taxon>
        <taxon>Helicina</taxon>
        <taxon>Arionoidea</taxon>
        <taxon>Arionidae</taxon>
        <taxon>Arion</taxon>
    </lineage>
</organism>
<protein>
    <submittedName>
        <fullName evidence="1">Uncharacterized protein</fullName>
    </submittedName>
</protein>
<dbReference type="InterPro" id="IPR029044">
    <property type="entry name" value="Nucleotide-diphossugar_trans"/>
</dbReference>